<evidence type="ECO:0000313" key="2">
    <source>
        <dbReference type="Proteomes" id="UP000019197"/>
    </source>
</evidence>
<comment type="caution">
    <text evidence="1">The sequence shown here is derived from an EMBL/GenBank/DDBJ whole genome shotgun (WGS) entry which is preliminary data.</text>
</comment>
<name>W1JA16_9GAMM</name>
<dbReference type="EMBL" id="CBXE010000491">
    <property type="protein sequence ID" value="CDL87544.1"/>
    <property type="molecule type" value="Genomic_DNA"/>
</dbReference>
<reference evidence="1 2" key="1">
    <citation type="submission" date="2013-11" db="EMBL/GenBank/DDBJ databases">
        <title>Draft genome sequence and annotation of the entomopathogenic bacterium, Xenorhabdus cabanillasi strain JM26.</title>
        <authorList>
            <person name="Gualtieri M."/>
            <person name="Ogier J.C."/>
            <person name="Pages S."/>
            <person name="Givaudan A."/>
            <person name="Gaudriault S."/>
        </authorList>
    </citation>
    <scope>NUCLEOTIDE SEQUENCE [LARGE SCALE GENOMIC DNA]</scope>
    <source>
        <strain evidence="1 2">JM26</strain>
    </source>
</reference>
<proteinExistence type="predicted"/>
<dbReference type="Proteomes" id="UP000019197">
    <property type="component" value="Unassembled WGS sequence"/>
</dbReference>
<gene>
    <name evidence="1" type="ORF">XCR1_940030</name>
</gene>
<protein>
    <submittedName>
        <fullName evidence="1">Uncharacterized protein</fullName>
    </submittedName>
</protein>
<evidence type="ECO:0000313" key="1">
    <source>
        <dbReference type="EMBL" id="CDL87544.1"/>
    </source>
</evidence>
<organism evidence="1 2">
    <name type="scientific">Xenorhabdus cabanillasii JM26</name>
    <dbReference type="NCBI Taxonomy" id="1427517"/>
    <lineage>
        <taxon>Bacteria</taxon>
        <taxon>Pseudomonadati</taxon>
        <taxon>Pseudomonadota</taxon>
        <taxon>Gammaproteobacteria</taxon>
        <taxon>Enterobacterales</taxon>
        <taxon>Morganellaceae</taxon>
        <taxon>Xenorhabdus</taxon>
    </lineage>
</organism>
<accession>W1JA16</accession>
<sequence>MLQTELQAKLAGFMGLDDYTDMLASL</sequence>
<dbReference type="AlphaFoldDB" id="W1JA16"/>